<dbReference type="RefSeq" id="XP_005098259.1">
    <property type="nucleotide sequence ID" value="XM_005098202.3"/>
</dbReference>
<gene>
    <name evidence="4 5" type="primary">LOC101863343</name>
</gene>
<dbReference type="InterPro" id="IPR000488">
    <property type="entry name" value="Death_dom"/>
</dbReference>
<proteinExistence type="predicted"/>
<evidence type="ECO:0000313" key="4">
    <source>
        <dbReference type="RefSeq" id="XP_005098259.1"/>
    </source>
</evidence>
<keyword evidence="1" id="KW-0175">Coiled coil</keyword>
<organism evidence="3 4">
    <name type="scientific">Aplysia californica</name>
    <name type="common">California sea hare</name>
    <dbReference type="NCBI Taxonomy" id="6500"/>
    <lineage>
        <taxon>Eukaryota</taxon>
        <taxon>Metazoa</taxon>
        <taxon>Spiralia</taxon>
        <taxon>Lophotrochozoa</taxon>
        <taxon>Mollusca</taxon>
        <taxon>Gastropoda</taxon>
        <taxon>Heterobranchia</taxon>
        <taxon>Euthyneura</taxon>
        <taxon>Tectipleura</taxon>
        <taxon>Aplysiida</taxon>
        <taxon>Aplysioidea</taxon>
        <taxon>Aplysiidae</taxon>
        <taxon>Aplysia</taxon>
    </lineage>
</organism>
<dbReference type="GeneID" id="101863343"/>
<dbReference type="Proteomes" id="UP000694888">
    <property type="component" value="Unplaced"/>
</dbReference>
<evidence type="ECO:0000259" key="2">
    <source>
        <dbReference type="PROSITE" id="PS50017"/>
    </source>
</evidence>
<sequence>MPQATALNFYRKRQTFELLSQERPQNLSSVYHVVREVVASIEERLVNLETSFYGPGGGPDTEVKQWIVPLQLILRPARYSGLICMQQLDEIYDRHIDITDILTVDEDSLIQIQNLVNKSLKMLREGFDESIQSVQKLLEYMARYCVSFSPPEGDSYLETATNYEKQRRDFEKAIRLNTENITLMADKFENESLKVHQFDFTMKEMAEKMRIDQSPIAIVFPAACHNLRNACQGLLMWVNADCAYAEYLRYDIQELERKKEAQAKVYRDAQLKANNGEFTVKSLRKYIGECNDQLKRLKPREQNLKAEGRRLRAENKDVLVDLDIKEYRKMEMRLTGSITDREGQERYERLHSEILDLQSRKPAIERRITDLERQQTWISGRQMHRHSKEEELEQASLDLRNCRRKARKSEVELERIQGCLAKLKEIHLLKTSQETLKKIFHNMPINSRYAQPLKKKKDNLEKFCKFVASEIEGDWIRLYRALPFYPARGMETVSADIDDIITRFLRNSEEQAHQGLSRWRRMHTRAGVNDLRQALHTIKRKDIVEKYDKMLTPRSKMLVSPKAHRMVHFPKISPRSKKKHKNHYLSF</sequence>
<dbReference type="RefSeq" id="XP_005098262.1">
    <property type="nucleotide sequence ID" value="XM_005098205.3"/>
</dbReference>
<reference evidence="4 5" key="1">
    <citation type="submission" date="2025-05" db="UniProtKB">
        <authorList>
            <consortium name="RefSeq"/>
        </authorList>
    </citation>
    <scope>IDENTIFICATION</scope>
</reference>
<dbReference type="Pfam" id="PF00531">
    <property type="entry name" value="Death"/>
    <property type="match status" value="1"/>
</dbReference>
<dbReference type="SUPFAM" id="SSF47986">
    <property type="entry name" value="DEATH domain"/>
    <property type="match status" value="1"/>
</dbReference>
<dbReference type="InterPro" id="IPR011029">
    <property type="entry name" value="DEATH-like_dom_sf"/>
</dbReference>
<dbReference type="Gene3D" id="1.10.533.10">
    <property type="entry name" value="Death Domain, Fas"/>
    <property type="match status" value="1"/>
</dbReference>
<feature type="coiled-coil region" evidence="1">
    <location>
        <begin position="354"/>
        <end position="412"/>
    </location>
</feature>
<dbReference type="PROSITE" id="PS50017">
    <property type="entry name" value="DEATH_DOMAIN"/>
    <property type="match status" value="1"/>
</dbReference>
<name>A0ABM0JP56_APLCA</name>
<dbReference type="CDD" id="cd01670">
    <property type="entry name" value="Death"/>
    <property type="match status" value="1"/>
</dbReference>
<keyword evidence="3" id="KW-1185">Reference proteome</keyword>
<accession>A0ABM0JP56</accession>
<feature type="domain" description="Death" evidence="2">
    <location>
        <begin position="487"/>
        <end position="551"/>
    </location>
</feature>
<evidence type="ECO:0000313" key="5">
    <source>
        <dbReference type="RefSeq" id="XP_005098262.1"/>
    </source>
</evidence>
<evidence type="ECO:0000256" key="1">
    <source>
        <dbReference type="SAM" id="Coils"/>
    </source>
</evidence>
<dbReference type="SMART" id="SM00005">
    <property type="entry name" value="DEATH"/>
    <property type="match status" value="1"/>
</dbReference>
<protein>
    <submittedName>
        <fullName evidence="4 5">Uncharacterized protein LOC101863343</fullName>
    </submittedName>
</protein>
<evidence type="ECO:0000313" key="3">
    <source>
        <dbReference type="Proteomes" id="UP000694888"/>
    </source>
</evidence>